<reference evidence="2 3" key="1">
    <citation type="submission" date="2020-04" db="EMBL/GenBank/DDBJ databases">
        <title>Metagenomic profiling of ammonia- and methane-oxidizing microorganisms in a Dutch drinking water treatment plant.</title>
        <authorList>
            <person name="Poghosyan L."/>
            <person name="Leucker S."/>
        </authorList>
    </citation>
    <scope>NUCLEOTIDE SEQUENCE [LARGE SCALE GENOMIC DNA]</scope>
    <source>
        <strain evidence="2">S-RSF-IL-03</strain>
    </source>
</reference>
<accession>A0A849SQP3</accession>
<protein>
    <recommendedName>
        <fullName evidence="4">DUF222 domain-containing protein</fullName>
    </recommendedName>
</protein>
<dbReference type="Proteomes" id="UP000580839">
    <property type="component" value="Unassembled WGS sequence"/>
</dbReference>
<gene>
    <name evidence="2" type="ORF">HOP12_14025</name>
</gene>
<feature type="region of interest" description="Disordered" evidence="1">
    <location>
        <begin position="149"/>
        <end position="168"/>
    </location>
</feature>
<evidence type="ECO:0008006" key="4">
    <source>
        <dbReference type="Google" id="ProtNLM"/>
    </source>
</evidence>
<dbReference type="EMBL" id="JABFRW010000183">
    <property type="protein sequence ID" value="NOT35257.1"/>
    <property type="molecule type" value="Genomic_DNA"/>
</dbReference>
<evidence type="ECO:0000256" key="1">
    <source>
        <dbReference type="SAM" id="MobiDB-lite"/>
    </source>
</evidence>
<comment type="caution">
    <text evidence="2">The sequence shown here is derived from an EMBL/GenBank/DDBJ whole genome shotgun (WGS) entry which is preliminary data.</text>
</comment>
<name>A0A849SQP3_UNCEI</name>
<proteinExistence type="predicted"/>
<sequence>MPSYSLSHLADRVLLRDLASLVSQDRNTTASLLAHLAEVEARGLYRPAAYPSMFAYCVGELHLSEFAALRRIRAARTARDYPVLFEAIADGRLNLTAVLLLTPHLTPDTVDELVRVAKHRTKPELEQLSHSVSRSRTCRLACRRSTRRDSITRQSKSANSFRNELNWR</sequence>
<organism evidence="2 3">
    <name type="scientific">Eiseniibacteriota bacterium</name>
    <dbReference type="NCBI Taxonomy" id="2212470"/>
    <lineage>
        <taxon>Bacteria</taxon>
        <taxon>Candidatus Eiseniibacteriota</taxon>
    </lineage>
</organism>
<evidence type="ECO:0000313" key="3">
    <source>
        <dbReference type="Proteomes" id="UP000580839"/>
    </source>
</evidence>
<feature type="compositionally biased region" description="Polar residues" evidence="1">
    <location>
        <begin position="152"/>
        <end position="168"/>
    </location>
</feature>
<dbReference type="AlphaFoldDB" id="A0A849SQP3"/>
<evidence type="ECO:0000313" key="2">
    <source>
        <dbReference type="EMBL" id="NOT35257.1"/>
    </source>
</evidence>